<keyword evidence="2" id="KW-0496">Mitochondrion</keyword>
<accession>A0A9P6WQG2</accession>
<dbReference type="GO" id="GO:0031966">
    <property type="term" value="C:mitochondrial membrane"/>
    <property type="evidence" value="ECO:0007669"/>
    <property type="project" value="UniProtKB-SubCell"/>
</dbReference>
<evidence type="ECO:0000256" key="3">
    <source>
        <dbReference type="ARBA" id="ARBA00023136"/>
    </source>
</evidence>
<reference evidence="4" key="1">
    <citation type="submission" date="2020-11" db="EMBL/GenBank/DDBJ databases">
        <title>Kefir isolates.</title>
        <authorList>
            <person name="Marcisauskas S."/>
            <person name="Kim Y."/>
            <person name="Blasche S."/>
        </authorList>
    </citation>
    <scope>NUCLEOTIDE SEQUENCE</scope>
    <source>
        <strain evidence="4">Olga-1</strain>
    </source>
</reference>
<dbReference type="AlphaFoldDB" id="A0A9P6WQG2"/>
<evidence type="ECO:0000313" key="4">
    <source>
        <dbReference type="EMBL" id="KAG0691349.1"/>
    </source>
</evidence>
<sequence>MGAAYTILGKSVPPQYLALGTIGAVVLLVAPKPWSATPKKEAKIEAANADEEN</sequence>
<evidence type="ECO:0000256" key="2">
    <source>
        <dbReference type="ARBA" id="ARBA00023128"/>
    </source>
</evidence>
<name>A0A9P6WQG2_9ASCO</name>
<comment type="subcellular location">
    <subcellularLocation>
        <location evidence="1">Mitochondrion membrane</location>
    </subcellularLocation>
</comment>
<gene>
    <name evidence="4" type="ORF">C6P40_001633</name>
</gene>
<protein>
    <submittedName>
        <fullName evidence="4">Uncharacterized protein</fullName>
    </submittedName>
</protein>
<dbReference type="PANTHER" id="PTHR28074:SF1">
    <property type="entry name" value="ATP SYNTHASE SUBUNIT K, MITOCHONDRIAL"/>
    <property type="match status" value="1"/>
</dbReference>
<dbReference type="EMBL" id="PUHW01000002">
    <property type="protein sequence ID" value="KAG0691349.1"/>
    <property type="molecule type" value="Genomic_DNA"/>
</dbReference>
<organism evidence="4 5">
    <name type="scientific">Pichia californica</name>
    <dbReference type="NCBI Taxonomy" id="460514"/>
    <lineage>
        <taxon>Eukaryota</taxon>
        <taxon>Fungi</taxon>
        <taxon>Dikarya</taxon>
        <taxon>Ascomycota</taxon>
        <taxon>Saccharomycotina</taxon>
        <taxon>Pichiomycetes</taxon>
        <taxon>Pichiales</taxon>
        <taxon>Pichiaceae</taxon>
        <taxon>Pichia</taxon>
    </lineage>
</organism>
<dbReference type="Proteomes" id="UP000697127">
    <property type="component" value="Unassembled WGS sequence"/>
</dbReference>
<dbReference type="Pfam" id="PF11022">
    <property type="entry name" value="ATP19"/>
    <property type="match status" value="1"/>
</dbReference>
<dbReference type="PANTHER" id="PTHR28074">
    <property type="entry name" value="ATP SYNTHASE SUBUNIT K, MITOCHONDRIAL"/>
    <property type="match status" value="1"/>
</dbReference>
<evidence type="ECO:0000313" key="5">
    <source>
        <dbReference type="Proteomes" id="UP000697127"/>
    </source>
</evidence>
<dbReference type="GO" id="GO:0015986">
    <property type="term" value="P:proton motive force-driven ATP synthesis"/>
    <property type="evidence" value="ECO:0007669"/>
    <property type="project" value="TreeGrafter"/>
</dbReference>
<keyword evidence="3" id="KW-0472">Membrane</keyword>
<evidence type="ECO:0000256" key="1">
    <source>
        <dbReference type="ARBA" id="ARBA00004325"/>
    </source>
</evidence>
<proteinExistence type="predicted"/>
<dbReference type="InterPro" id="IPR021278">
    <property type="entry name" value="ATP19"/>
</dbReference>
<comment type="caution">
    <text evidence="4">The sequence shown here is derived from an EMBL/GenBank/DDBJ whole genome shotgun (WGS) entry which is preliminary data.</text>
</comment>
<keyword evidence="5" id="KW-1185">Reference proteome</keyword>